<comment type="similarity">
    <text evidence="1">Belongs to the LysR transcriptional regulatory family.</text>
</comment>
<evidence type="ECO:0000313" key="6">
    <source>
        <dbReference type="EMBL" id="ATB33310.1"/>
    </source>
</evidence>
<keyword evidence="7" id="KW-1185">Reference proteome</keyword>
<keyword evidence="4" id="KW-0804">Transcription</keyword>
<dbReference type="PROSITE" id="PS50931">
    <property type="entry name" value="HTH_LYSR"/>
    <property type="match status" value="1"/>
</dbReference>
<evidence type="ECO:0000256" key="3">
    <source>
        <dbReference type="ARBA" id="ARBA00023125"/>
    </source>
</evidence>
<feature type="domain" description="HTH lysR-type" evidence="5">
    <location>
        <begin position="5"/>
        <end position="62"/>
    </location>
</feature>
<evidence type="ECO:0000256" key="2">
    <source>
        <dbReference type="ARBA" id="ARBA00023015"/>
    </source>
</evidence>
<dbReference type="InterPro" id="IPR005119">
    <property type="entry name" value="LysR_subst-bd"/>
</dbReference>
<dbReference type="InterPro" id="IPR036390">
    <property type="entry name" value="WH_DNA-bd_sf"/>
</dbReference>
<dbReference type="AlphaFoldDB" id="A0A250IPZ4"/>
<dbReference type="GO" id="GO:0043565">
    <property type="term" value="F:sequence-specific DNA binding"/>
    <property type="evidence" value="ECO:0007669"/>
    <property type="project" value="TreeGrafter"/>
</dbReference>
<dbReference type="GO" id="GO:0003700">
    <property type="term" value="F:DNA-binding transcription factor activity"/>
    <property type="evidence" value="ECO:0007669"/>
    <property type="project" value="InterPro"/>
</dbReference>
<dbReference type="EMBL" id="CP022163">
    <property type="protein sequence ID" value="ATB33310.1"/>
    <property type="molecule type" value="Genomic_DNA"/>
</dbReference>
<keyword evidence="2" id="KW-0805">Transcription regulation</keyword>
<reference evidence="6 7" key="1">
    <citation type="submission" date="2017-06" db="EMBL/GenBank/DDBJ databases">
        <authorList>
            <person name="Kim H.J."/>
            <person name="Triplett B.A."/>
        </authorList>
    </citation>
    <scope>NUCLEOTIDE SEQUENCE [LARGE SCALE GENOMIC DNA]</scope>
    <source>
        <strain evidence="6 7">DSM 14713</strain>
    </source>
</reference>
<dbReference type="SUPFAM" id="SSF53850">
    <property type="entry name" value="Periplasmic binding protein-like II"/>
    <property type="match status" value="1"/>
</dbReference>
<evidence type="ECO:0000313" key="7">
    <source>
        <dbReference type="Proteomes" id="UP000217289"/>
    </source>
</evidence>
<proteinExistence type="inferred from homology"/>
<evidence type="ECO:0000256" key="4">
    <source>
        <dbReference type="ARBA" id="ARBA00023163"/>
    </source>
</evidence>
<sequence length="299" mass="32177">MSGTTDLNLLPLFVAVAETWSMSAAARNLGLPKSSVSRGVAALEESLGVQLFHRTTRKVALTTAGTAFYEKVRPHVAALRDITGGLPEQEAEPSGELRITSPVDMALTFLAPLAAEFSARYPAVQLDIRPTNQTVDLVGEGFDGALRVALKLSDSTLVARRISGLESAIYAAPTYLARRGPPRSASDVGAHDWVIHRHVKQLPPPLVAPERPRLVTDDLLFAHRAVREGMGLGLLPTFLARQDVTAGLLVRVLPTWGSKVGSLFFVHPRTEHVPRKVAAFRDFVLAFIAANPLMASGGE</sequence>
<dbReference type="Gene3D" id="3.40.190.290">
    <property type="match status" value="1"/>
</dbReference>
<dbReference type="GO" id="GO:0006351">
    <property type="term" value="P:DNA-templated transcription"/>
    <property type="evidence" value="ECO:0007669"/>
    <property type="project" value="TreeGrafter"/>
</dbReference>
<dbReference type="InterPro" id="IPR000847">
    <property type="entry name" value="LysR_HTH_N"/>
</dbReference>
<dbReference type="Gene3D" id="1.10.10.10">
    <property type="entry name" value="Winged helix-like DNA-binding domain superfamily/Winged helix DNA-binding domain"/>
    <property type="match status" value="1"/>
</dbReference>
<dbReference type="RefSeq" id="WP_245919105.1">
    <property type="nucleotide sequence ID" value="NZ_CP022163.1"/>
</dbReference>
<dbReference type="InterPro" id="IPR058163">
    <property type="entry name" value="LysR-type_TF_proteobact-type"/>
</dbReference>
<accession>A0A250IPZ4</accession>
<evidence type="ECO:0000259" key="5">
    <source>
        <dbReference type="PROSITE" id="PS50931"/>
    </source>
</evidence>
<organism evidence="6 7">
    <name type="scientific">Melittangium boletus DSM 14713</name>
    <dbReference type="NCBI Taxonomy" id="1294270"/>
    <lineage>
        <taxon>Bacteria</taxon>
        <taxon>Pseudomonadati</taxon>
        <taxon>Myxococcota</taxon>
        <taxon>Myxococcia</taxon>
        <taxon>Myxococcales</taxon>
        <taxon>Cystobacterineae</taxon>
        <taxon>Archangiaceae</taxon>
        <taxon>Melittangium</taxon>
    </lineage>
</organism>
<dbReference type="Pfam" id="PF03466">
    <property type="entry name" value="LysR_substrate"/>
    <property type="match status" value="1"/>
</dbReference>
<dbReference type="PANTHER" id="PTHR30537">
    <property type="entry name" value="HTH-TYPE TRANSCRIPTIONAL REGULATOR"/>
    <property type="match status" value="1"/>
</dbReference>
<dbReference type="FunFam" id="1.10.10.10:FF:000001">
    <property type="entry name" value="LysR family transcriptional regulator"/>
    <property type="match status" value="1"/>
</dbReference>
<keyword evidence="3" id="KW-0238">DNA-binding</keyword>
<dbReference type="SUPFAM" id="SSF46785">
    <property type="entry name" value="Winged helix' DNA-binding domain"/>
    <property type="match status" value="1"/>
</dbReference>
<dbReference type="PANTHER" id="PTHR30537:SF68">
    <property type="entry name" value="TRANSCRIPTIONAL REGULATOR-RELATED"/>
    <property type="match status" value="1"/>
</dbReference>
<dbReference type="CDD" id="cd08422">
    <property type="entry name" value="PBP2_CrgA_like"/>
    <property type="match status" value="1"/>
</dbReference>
<evidence type="ECO:0000256" key="1">
    <source>
        <dbReference type="ARBA" id="ARBA00009437"/>
    </source>
</evidence>
<dbReference type="Pfam" id="PF00126">
    <property type="entry name" value="HTH_1"/>
    <property type="match status" value="1"/>
</dbReference>
<protein>
    <submittedName>
        <fullName evidence="6">LysR family transcriptional regulator</fullName>
    </submittedName>
</protein>
<name>A0A250IPZ4_9BACT</name>
<dbReference type="KEGG" id="mbd:MEBOL_006802"/>
<dbReference type="Proteomes" id="UP000217289">
    <property type="component" value="Chromosome"/>
</dbReference>
<dbReference type="PRINTS" id="PR00039">
    <property type="entry name" value="HTHLYSR"/>
</dbReference>
<gene>
    <name evidence="6" type="ORF">MEBOL_006802</name>
</gene>
<dbReference type="InterPro" id="IPR036388">
    <property type="entry name" value="WH-like_DNA-bd_sf"/>
</dbReference>